<dbReference type="InterPro" id="IPR024032">
    <property type="entry name" value="rSAM_paired_HxsC"/>
</dbReference>
<accession>A0ABT0DBS1</accession>
<evidence type="ECO:0000259" key="6">
    <source>
        <dbReference type="Pfam" id="PF04055"/>
    </source>
</evidence>
<keyword evidence="3" id="KW-0479">Metal-binding</keyword>
<dbReference type="SUPFAM" id="SSF102114">
    <property type="entry name" value="Radical SAM enzymes"/>
    <property type="match status" value="1"/>
</dbReference>
<keyword evidence="5" id="KW-0411">Iron-sulfur</keyword>
<dbReference type="SFLD" id="SFLDG01103">
    <property type="entry name" value="Uncharacterised_Radical_SAM_Su"/>
    <property type="match status" value="1"/>
</dbReference>
<reference evidence="7 8" key="1">
    <citation type="submission" date="2022-04" db="EMBL/GenBank/DDBJ databases">
        <authorList>
            <person name="Grouzdev D.S."/>
            <person name="Pantiukh K.S."/>
            <person name="Krutkina M.S."/>
        </authorList>
    </citation>
    <scope>NUCLEOTIDE SEQUENCE [LARGE SCALE GENOMIC DNA]</scope>
    <source>
        <strain evidence="7 8">6x-1</strain>
    </source>
</reference>
<keyword evidence="2" id="KW-0949">S-adenosyl-L-methionine</keyword>
<dbReference type="Proteomes" id="UP001203284">
    <property type="component" value="Unassembled WGS sequence"/>
</dbReference>
<dbReference type="InterPro" id="IPR050377">
    <property type="entry name" value="Radical_SAM_PqqE_MftC-like"/>
</dbReference>
<dbReference type="SFLD" id="SFLDS00029">
    <property type="entry name" value="Radical_SAM"/>
    <property type="match status" value="1"/>
</dbReference>
<dbReference type="InterPro" id="IPR007197">
    <property type="entry name" value="rSAM"/>
</dbReference>
<evidence type="ECO:0000313" key="7">
    <source>
        <dbReference type="EMBL" id="MCK0197399.1"/>
    </source>
</evidence>
<protein>
    <submittedName>
        <fullName evidence="7">His-Xaa-Ser system radical SAM maturase HxsC</fullName>
    </submittedName>
</protein>
<keyword evidence="4" id="KW-0408">Iron</keyword>
<dbReference type="InterPro" id="IPR013785">
    <property type="entry name" value="Aldolase_TIM"/>
</dbReference>
<dbReference type="PANTHER" id="PTHR11228:SF7">
    <property type="entry name" value="PQQA PEPTIDE CYCLASE"/>
    <property type="match status" value="1"/>
</dbReference>
<dbReference type="EMBL" id="JALKCH010000006">
    <property type="protein sequence ID" value="MCK0197399.1"/>
    <property type="molecule type" value="Genomic_DNA"/>
</dbReference>
<comment type="cofactor">
    <cofactor evidence="1">
        <name>[4Fe-4S] cluster</name>
        <dbReference type="ChEBI" id="CHEBI:49883"/>
    </cofactor>
</comment>
<evidence type="ECO:0000256" key="2">
    <source>
        <dbReference type="ARBA" id="ARBA00022691"/>
    </source>
</evidence>
<feature type="domain" description="Radical SAM core" evidence="6">
    <location>
        <begin position="81"/>
        <end position="226"/>
    </location>
</feature>
<dbReference type="InterPro" id="IPR058240">
    <property type="entry name" value="rSAM_sf"/>
</dbReference>
<keyword evidence="8" id="KW-1185">Reference proteome</keyword>
<proteinExistence type="predicted"/>
<evidence type="ECO:0000256" key="5">
    <source>
        <dbReference type="ARBA" id="ARBA00023014"/>
    </source>
</evidence>
<evidence type="ECO:0000256" key="3">
    <source>
        <dbReference type="ARBA" id="ARBA00022723"/>
    </source>
</evidence>
<evidence type="ECO:0000313" key="8">
    <source>
        <dbReference type="Proteomes" id="UP001203284"/>
    </source>
</evidence>
<dbReference type="CDD" id="cd01335">
    <property type="entry name" value="Radical_SAM"/>
    <property type="match status" value="1"/>
</dbReference>
<dbReference type="NCBIfam" id="TIGR03977">
    <property type="entry name" value="rSAM_pair_HxsC"/>
    <property type="match status" value="1"/>
</dbReference>
<evidence type="ECO:0000256" key="1">
    <source>
        <dbReference type="ARBA" id="ARBA00001966"/>
    </source>
</evidence>
<organism evidence="7 8">
    <name type="scientific">Ancylobacter crimeensis</name>
    <dbReference type="NCBI Taxonomy" id="2579147"/>
    <lineage>
        <taxon>Bacteria</taxon>
        <taxon>Pseudomonadati</taxon>
        <taxon>Pseudomonadota</taxon>
        <taxon>Alphaproteobacteria</taxon>
        <taxon>Hyphomicrobiales</taxon>
        <taxon>Xanthobacteraceae</taxon>
        <taxon>Ancylobacter</taxon>
    </lineage>
</organism>
<comment type="caution">
    <text evidence="7">The sequence shown here is derived from an EMBL/GenBank/DDBJ whole genome shotgun (WGS) entry which is preliminary data.</text>
</comment>
<evidence type="ECO:0000256" key="4">
    <source>
        <dbReference type="ARBA" id="ARBA00023004"/>
    </source>
</evidence>
<gene>
    <name evidence="7" type="primary">hxsC</name>
    <name evidence="7" type="ORF">MWN34_10790</name>
</gene>
<sequence>MRLNAEVRAYELDRTGLRTEFDGDLVEVAGQRLTYASPRGTLVIDGTTAEEVDGDVVLALPGGRAAQRLIRATSPHNTFLITERCDQLCLMCSQPPKHHHADLLPFFEAAALLAPAGTTIGISGGEPLLYKAALLPMMQRVLTHRPDLGFHVLSNAQHIDEDDLDPLAGMRDRVLWGIPLYAADAATHDRIVGKSGAFLQLMETLPIFARAGASIELRTVIMRENAALLARLASFVIMHLPFINRWALMQLESIGFGRQNWDRLFFDHSTEFTPIADALNIAKARNVEAVLFNFPRCTVPQPYRDRAPSTISDWKRRYLGECSGCQERDICGGFFEWYPEDRGFQRLARI</sequence>
<dbReference type="Pfam" id="PF04055">
    <property type="entry name" value="Radical_SAM"/>
    <property type="match status" value="1"/>
</dbReference>
<dbReference type="Gene3D" id="3.20.20.70">
    <property type="entry name" value="Aldolase class I"/>
    <property type="match status" value="1"/>
</dbReference>
<dbReference type="PANTHER" id="PTHR11228">
    <property type="entry name" value="RADICAL SAM DOMAIN PROTEIN"/>
    <property type="match status" value="1"/>
</dbReference>
<name>A0ABT0DBS1_9HYPH</name>